<dbReference type="Proteomes" id="UP000199387">
    <property type="component" value="Unassembled WGS sequence"/>
</dbReference>
<dbReference type="Gene3D" id="3.40.1580.10">
    <property type="entry name" value="SMI1/KNR4-like"/>
    <property type="match status" value="1"/>
</dbReference>
<gene>
    <name evidence="2" type="ORF">SAMN04488112_11711</name>
</gene>
<organism evidence="2 3">
    <name type="scientific">Melghirimyces thermohalophilus</name>
    <dbReference type="NCBI Taxonomy" id="1236220"/>
    <lineage>
        <taxon>Bacteria</taxon>
        <taxon>Bacillati</taxon>
        <taxon>Bacillota</taxon>
        <taxon>Bacilli</taxon>
        <taxon>Bacillales</taxon>
        <taxon>Thermoactinomycetaceae</taxon>
        <taxon>Melghirimyces</taxon>
    </lineage>
</organism>
<proteinExistence type="predicted"/>
<dbReference type="OrthoDB" id="5880263at2"/>
<evidence type="ECO:0000313" key="2">
    <source>
        <dbReference type="EMBL" id="SDC80479.1"/>
    </source>
</evidence>
<keyword evidence="3" id="KW-1185">Reference proteome</keyword>
<reference evidence="2 3" key="1">
    <citation type="submission" date="2016-10" db="EMBL/GenBank/DDBJ databases">
        <authorList>
            <person name="de Groot N.N."/>
        </authorList>
    </citation>
    <scope>NUCLEOTIDE SEQUENCE [LARGE SCALE GENOMIC DNA]</scope>
    <source>
        <strain evidence="2 3">DSM 45514</strain>
    </source>
</reference>
<feature type="domain" description="Knr4/Smi1-like" evidence="1">
    <location>
        <begin position="22"/>
        <end position="135"/>
    </location>
</feature>
<dbReference type="InterPro" id="IPR018958">
    <property type="entry name" value="Knr4/Smi1-like_dom"/>
</dbReference>
<name>A0A1G6PK91_9BACL</name>
<dbReference type="InterPro" id="IPR037883">
    <property type="entry name" value="Knr4/Smi1-like_sf"/>
</dbReference>
<sequence length="156" mass="17847">MSQEKILSMIQQYGNNRSFTGPVDDSRIKQIENMLEVTLPDDYKWFVRNFGHGGIAGVEILGIAKTEIPTCVKSTQTYREEGLPHSLVVIENCDEWVYCLDTSKLVNGECPVIDWDFLGNAGIQTYKNFYEFLSDRFSDAVENLYDDETNGSYDYL</sequence>
<dbReference type="EMBL" id="FMZA01000017">
    <property type="protein sequence ID" value="SDC80479.1"/>
    <property type="molecule type" value="Genomic_DNA"/>
</dbReference>
<dbReference type="SMART" id="SM00860">
    <property type="entry name" value="SMI1_KNR4"/>
    <property type="match status" value="1"/>
</dbReference>
<dbReference type="AlphaFoldDB" id="A0A1G6PK91"/>
<dbReference type="STRING" id="1236220.SAMN04488112_11711"/>
<protein>
    <submittedName>
        <fullName evidence="2">SMI1-KNR4 cell-wall</fullName>
    </submittedName>
</protein>
<evidence type="ECO:0000259" key="1">
    <source>
        <dbReference type="SMART" id="SM00860"/>
    </source>
</evidence>
<accession>A0A1G6PK91</accession>
<dbReference type="SUPFAM" id="SSF160631">
    <property type="entry name" value="SMI1/KNR4-like"/>
    <property type="match status" value="1"/>
</dbReference>
<dbReference type="RefSeq" id="WP_091571612.1">
    <property type="nucleotide sequence ID" value="NZ_FMZA01000017.1"/>
</dbReference>
<evidence type="ECO:0000313" key="3">
    <source>
        <dbReference type="Proteomes" id="UP000199387"/>
    </source>
</evidence>
<dbReference type="Pfam" id="PF14567">
    <property type="entry name" value="SUKH_5"/>
    <property type="match status" value="1"/>
</dbReference>